<dbReference type="InterPro" id="IPR036286">
    <property type="entry name" value="LexA/Signal_pep-like_sf"/>
</dbReference>
<gene>
    <name evidence="2" type="ORF">FHS89_001808</name>
</gene>
<proteinExistence type="predicted"/>
<organism evidence="2 3">
    <name type="scientific">Rubricella aquisinus</name>
    <dbReference type="NCBI Taxonomy" id="2028108"/>
    <lineage>
        <taxon>Bacteria</taxon>
        <taxon>Pseudomonadati</taxon>
        <taxon>Pseudomonadota</taxon>
        <taxon>Alphaproteobacteria</taxon>
        <taxon>Rhodobacterales</taxon>
        <taxon>Paracoccaceae</taxon>
        <taxon>Rubricella</taxon>
    </lineage>
</organism>
<dbReference type="Pfam" id="PF00717">
    <property type="entry name" value="Peptidase_S24"/>
    <property type="match status" value="1"/>
</dbReference>
<feature type="domain" description="HTH cro/C1-type" evidence="1">
    <location>
        <begin position="30"/>
        <end position="67"/>
    </location>
</feature>
<name>A0A840WL15_9RHOB</name>
<dbReference type="RefSeq" id="WP_246413718.1">
    <property type="nucleotide sequence ID" value="NZ_JACIJS010000005.1"/>
</dbReference>
<evidence type="ECO:0000313" key="3">
    <source>
        <dbReference type="Proteomes" id="UP000553766"/>
    </source>
</evidence>
<dbReference type="InterPro" id="IPR015927">
    <property type="entry name" value="Peptidase_S24_S26A/B/C"/>
</dbReference>
<evidence type="ECO:0000259" key="1">
    <source>
        <dbReference type="PROSITE" id="PS50943"/>
    </source>
</evidence>
<dbReference type="AlphaFoldDB" id="A0A840WL15"/>
<evidence type="ECO:0000313" key="2">
    <source>
        <dbReference type="EMBL" id="MBB5515788.1"/>
    </source>
</evidence>
<dbReference type="Proteomes" id="UP000553766">
    <property type="component" value="Unassembled WGS sequence"/>
</dbReference>
<reference evidence="2 3" key="1">
    <citation type="submission" date="2020-08" db="EMBL/GenBank/DDBJ databases">
        <title>Genomic Encyclopedia of Type Strains, Phase IV (KMG-IV): sequencing the most valuable type-strain genomes for metagenomic binning, comparative biology and taxonomic classification.</title>
        <authorList>
            <person name="Goeker M."/>
        </authorList>
    </citation>
    <scope>NUCLEOTIDE SEQUENCE [LARGE SCALE GENOMIC DNA]</scope>
    <source>
        <strain evidence="2 3">DSM 103377</strain>
    </source>
</reference>
<dbReference type="Gene3D" id="2.10.109.10">
    <property type="entry name" value="Umud Fragment, subunit A"/>
    <property type="match status" value="1"/>
</dbReference>
<keyword evidence="3" id="KW-1185">Reference proteome</keyword>
<accession>A0A840WL15</accession>
<dbReference type="CDD" id="cd06529">
    <property type="entry name" value="S24_LexA-like"/>
    <property type="match status" value="1"/>
</dbReference>
<protein>
    <recommendedName>
        <fullName evidence="1">HTH cro/C1-type domain-containing protein</fullName>
    </recommendedName>
</protein>
<dbReference type="EMBL" id="JACIJS010000005">
    <property type="protein sequence ID" value="MBB5515788.1"/>
    <property type="molecule type" value="Genomic_DNA"/>
</dbReference>
<dbReference type="PROSITE" id="PS50943">
    <property type="entry name" value="HTH_CROC1"/>
    <property type="match status" value="1"/>
</dbReference>
<sequence length="223" mass="24219">MENEQLNEFVRGLKMIMETEGRKMKPTSLAAGMGESGIRDLIRNNSAPKVSNAYSIAQAIGRSVDEIIRIGMNGHYHRNDEPLPSIAVAGKVGAGAEVELCDAYPKGGGLYRIACPPQISPNGVVAVEIEGNSMEPAYEDGDILFYSRDTLGVPTEAIGKRCVTEDANGMVWVKLIRRRSGQPDGLFDLISFHADTPPIYDMALKWAAPIKMHLGREFAVTVG</sequence>
<dbReference type="SUPFAM" id="SSF51306">
    <property type="entry name" value="LexA/Signal peptidase"/>
    <property type="match status" value="1"/>
</dbReference>
<comment type="caution">
    <text evidence="2">The sequence shown here is derived from an EMBL/GenBank/DDBJ whole genome shotgun (WGS) entry which is preliminary data.</text>
</comment>
<dbReference type="InterPro" id="IPR001387">
    <property type="entry name" value="Cro/C1-type_HTH"/>
</dbReference>
<dbReference type="InterPro" id="IPR039418">
    <property type="entry name" value="LexA-like"/>
</dbReference>